<gene>
    <name evidence="1" type="ORF">brsh051_20650</name>
</gene>
<proteinExistence type="predicted"/>
<evidence type="ECO:0000313" key="1">
    <source>
        <dbReference type="EMBL" id="BEH02784.1"/>
    </source>
</evidence>
<name>A0AAN0MHX2_9ACTN</name>
<accession>A0AAN0MHX2</accession>
<protein>
    <submittedName>
        <fullName evidence="1">Uncharacterized protein</fullName>
    </submittedName>
</protein>
<keyword evidence="2" id="KW-1185">Reference proteome</keyword>
<evidence type="ECO:0000313" key="2">
    <source>
        <dbReference type="Proteomes" id="UP001431656"/>
    </source>
</evidence>
<organism evidence="1 2">
    <name type="scientific">Brooklawnia propionicigenes</name>
    <dbReference type="NCBI Taxonomy" id="3041175"/>
    <lineage>
        <taxon>Bacteria</taxon>
        <taxon>Bacillati</taxon>
        <taxon>Actinomycetota</taxon>
        <taxon>Actinomycetes</taxon>
        <taxon>Propionibacteriales</taxon>
        <taxon>Propionibacteriaceae</taxon>
        <taxon>Brooklawnia</taxon>
    </lineage>
</organism>
<sequence length="61" mass="6488">MKIDGGLNAACTTKEIGGVQNDIIVCTFLYTTQVGAPHVIEVDKTPMGLCLVVDVREQLAP</sequence>
<reference evidence="1" key="1">
    <citation type="journal article" date="2024" name="Int. J. Syst. Evol. Microbiol.">
        <title>Brooklawnia propionicigenes sp. nov., a facultatively anaerobic, propionate-producing bacterium isolated from a methanogenic reactor treating waste from cattle farms.</title>
        <authorList>
            <person name="Akita Y."/>
            <person name="Ueki A."/>
            <person name="Tonouchi A."/>
            <person name="Sugawara Y."/>
            <person name="Honma S."/>
            <person name="Kaku N."/>
            <person name="Ueki K."/>
        </authorList>
    </citation>
    <scope>NUCLEOTIDE SEQUENCE</scope>
    <source>
        <strain evidence="1">SH051</strain>
    </source>
</reference>
<dbReference type="KEGG" id="broo:brsh051_20650"/>
<dbReference type="AlphaFoldDB" id="A0AAN0MHX2"/>
<dbReference type="EMBL" id="AP028056">
    <property type="protein sequence ID" value="BEH02784.1"/>
    <property type="molecule type" value="Genomic_DNA"/>
</dbReference>
<dbReference type="Proteomes" id="UP001431656">
    <property type="component" value="Chromosome"/>
</dbReference>